<gene>
    <name evidence="3" type="ORF">JTE90_006424</name>
</gene>
<dbReference type="PANTHER" id="PTHR23324">
    <property type="entry name" value="SEC14 RELATED PROTEIN"/>
    <property type="match status" value="1"/>
</dbReference>
<dbReference type="InterPro" id="IPR036273">
    <property type="entry name" value="CRAL/TRIO_N_dom_sf"/>
</dbReference>
<dbReference type="InterPro" id="IPR001251">
    <property type="entry name" value="CRAL-TRIO_dom"/>
</dbReference>
<organism evidence="3 4">
    <name type="scientific">Oedothorax gibbosus</name>
    <dbReference type="NCBI Taxonomy" id="931172"/>
    <lineage>
        <taxon>Eukaryota</taxon>
        <taxon>Metazoa</taxon>
        <taxon>Ecdysozoa</taxon>
        <taxon>Arthropoda</taxon>
        <taxon>Chelicerata</taxon>
        <taxon>Arachnida</taxon>
        <taxon>Araneae</taxon>
        <taxon>Araneomorphae</taxon>
        <taxon>Entelegynae</taxon>
        <taxon>Araneoidea</taxon>
        <taxon>Linyphiidae</taxon>
        <taxon>Erigoninae</taxon>
        <taxon>Oedothorax</taxon>
    </lineage>
</organism>
<sequence length="415" mass="48128">MSSNYDASFVCGNNCSDMGKSEIYEQEKQRAQLLKEFRRALQDVIGPEHDDQFMLKWLIARDFDLIKAEKMLRDNFVFRKKIGSDTILNKDHYQLPEVVQKYNITTSLGYDNENDPVRLFCLGLGDLKGYINSLSMLDIYRIFVYFLEYDINMIKQKKKETGNVSMKATYIIDYTQFSLRNFYTKQVIAVAIRLLTMYQDNYPEHIKTAYLVNVPSYFSFVFNAFKPFMNAVTLSKMRIVSTGEVKKVLQSMMDPKLLPAYLGGDLTSPDGDSKCPHLINWKSKIDHSFYLKHKPTDYQDHEEDPAMTTTTVQQRGSLDVPVEVDTTGLVIRWCFSTNGKNIRFGLFLKRNNGQLEEVIPVENIECQVIPEENEFVCHKTGTYLLHFDNSYSWLTSKQISYKVEVETMESLACKN</sequence>
<dbReference type="Gene3D" id="2.60.120.680">
    <property type="entry name" value="GOLD domain"/>
    <property type="match status" value="1"/>
</dbReference>
<dbReference type="InterPro" id="IPR011074">
    <property type="entry name" value="CRAL/TRIO_N_dom"/>
</dbReference>
<dbReference type="Proteomes" id="UP000827092">
    <property type="component" value="Unassembled WGS sequence"/>
</dbReference>
<dbReference type="AlphaFoldDB" id="A0AAV6TYB1"/>
<dbReference type="SUPFAM" id="SSF52087">
    <property type="entry name" value="CRAL/TRIO domain"/>
    <property type="match status" value="1"/>
</dbReference>
<dbReference type="SUPFAM" id="SSF101576">
    <property type="entry name" value="Supernatant protein factor (SPF), C-terminal domain"/>
    <property type="match status" value="1"/>
</dbReference>
<comment type="caution">
    <text evidence="3">The sequence shown here is derived from an EMBL/GenBank/DDBJ whole genome shotgun (WGS) entry which is preliminary data.</text>
</comment>
<dbReference type="SMART" id="SM00516">
    <property type="entry name" value="SEC14"/>
    <property type="match status" value="1"/>
</dbReference>
<dbReference type="InterPro" id="IPR036865">
    <property type="entry name" value="CRAL-TRIO_dom_sf"/>
</dbReference>
<name>A0AAV6TYB1_9ARAC</name>
<reference evidence="3 4" key="1">
    <citation type="journal article" date="2022" name="Nat. Ecol. Evol.">
        <title>A masculinizing supergene underlies an exaggerated male reproductive morph in a spider.</title>
        <authorList>
            <person name="Hendrickx F."/>
            <person name="De Corte Z."/>
            <person name="Sonet G."/>
            <person name="Van Belleghem S.M."/>
            <person name="Kostlbacher S."/>
            <person name="Vangestel C."/>
        </authorList>
    </citation>
    <scope>NUCLEOTIDE SEQUENCE [LARGE SCALE GENOMIC DNA]</scope>
    <source>
        <strain evidence="3">W744_W776</strain>
    </source>
</reference>
<protein>
    <recommendedName>
        <fullName evidence="5">SEC14-like protein 2</fullName>
    </recommendedName>
</protein>
<dbReference type="EMBL" id="JAFNEN010000830">
    <property type="protein sequence ID" value="KAG8176995.1"/>
    <property type="molecule type" value="Genomic_DNA"/>
</dbReference>
<dbReference type="SMART" id="SM01100">
    <property type="entry name" value="CRAL_TRIO_N"/>
    <property type="match status" value="1"/>
</dbReference>
<evidence type="ECO:0008006" key="5">
    <source>
        <dbReference type="Google" id="ProtNLM"/>
    </source>
</evidence>
<feature type="domain" description="CRAL-TRIO" evidence="1">
    <location>
        <begin position="95"/>
        <end position="270"/>
    </location>
</feature>
<keyword evidence="4" id="KW-1185">Reference proteome</keyword>
<dbReference type="GO" id="GO:0005737">
    <property type="term" value="C:cytoplasm"/>
    <property type="evidence" value="ECO:0007669"/>
    <property type="project" value="TreeGrafter"/>
</dbReference>
<evidence type="ECO:0000259" key="1">
    <source>
        <dbReference type="PROSITE" id="PS50191"/>
    </source>
</evidence>
<evidence type="ECO:0000313" key="4">
    <source>
        <dbReference type="Proteomes" id="UP000827092"/>
    </source>
</evidence>
<dbReference type="InterPro" id="IPR009038">
    <property type="entry name" value="GOLD_dom"/>
</dbReference>
<dbReference type="PROSITE" id="PS50866">
    <property type="entry name" value="GOLD"/>
    <property type="match status" value="1"/>
</dbReference>
<dbReference type="InterPro" id="IPR036598">
    <property type="entry name" value="GOLD_dom_sf"/>
</dbReference>
<proteinExistence type="predicted"/>
<dbReference type="Pfam" id="PF00650">
    <property type="entry name" value="CRAL_TRIO"/>
    <property type="match status" value="1"/>
</dbReference>
<dbReference type="PANTHER" id="PTHR23324:SF83">
    <property type="entry name" value="SEC14-LIKE PROTEIN 2"/>
    <property type="match status" value="1"/>
</dbReference>
<dbReference type="CDD" id="cd00170">
    <property type="entry name" value="SEC14"/>
    <property type="match status" value="1"/>
</dbReference>
<accession>A0AAV6TYB1</accession>
<dbReference type="Gene3D" id="3.40.525.10">
    <property type="entry name" value="CRAL-TRIO lipid binding domain"/>
    <property type="match status" value="1"/>
</dbReference>
<evidence type="ECO:0000313" key="3">
    <source>
        <dbReference type="EMBL" id="KAG8176995.1"/>
    </source>
</evidence>
<feature type="domain" description="GOLD" evidence="2">
    <location>
        <begin position="305"/>
        <end position="405"/>
    </location>
</feature>
<dbReference type="InterPro" id="IPR051064">
    <property type="entry name" value="SEC14/CRAL-TRIO_domain"/>
</dbReference>
<evidence type="ECO:0000259" key="2">
    <source>
        <dbReference type="PROSITE" id="PS50866"/>
    </source>
</evidence>
<dbReference type="PROSITE" id="PS50191">
    <property type="entry name" value="CRAL_TRIO"/>
    <property type="match status" value="1"/>
</dbReference>
<dbReference type="SUPFAM" id="SSF46938">
    <property type="entry name" value="CRAL/TRIO N-terminal domain"/>
    <property type="match status" value="1"/>
</dbReference>
<dbReference type="Pfam" id="PF03765">
    <property type="entry name" value="CRAL_TRIO_N"/>
    <property type="match status" value="1"/>
</dbReference>